<sequence>MKNIFRDFLYFSRQERRGVLLLCLLILLAMGGKTIYLHDHPKSKHMTGEDTIQQTARQQTYKVFKDSLLPQRKHREQPDFSQQQPALPLLTPFPFDPNTADSTLLCQLGLPNWMARNIVRYREKGGKFRKPEDFQKIYGLTEKQFNTLLPYIRIAPGKEDEAPMPQLLVRQETDSIERPFKYPAGTVIELNRADTTELKKIPGIGSGIARLIAGYRHQLGGFYCIEQLQEINLDCEQLRSWFRIDTAAIQRLNLNKAGIERLRNHPYLDFYQARAIVEWRKKNGKLHSLKPFRLYEEFTEEDFKKLAPYVCFE</sequence>
<dbReference type="InterPro" id="IPR010994">
    <property type="entry name" value="RuvA_2-like"/>
</dbReference>
<dbReference type="AlphaFoldDB" id="A0A9D2HUE3"/>
<gene>
    <name evidence="1" type="ORF">H9950_01215</name>
</gene>
<dbReference type="Gene3D" id="1.10.150.310">
    <property type="entry name" value="Tex RuvX-like domain-like"/>
    <property type="match status" value="1"/>
</dbReference>
<dbReference type="Gene3D" id="1.10.150.280">
    <property type="entry name" value="AF1531-like domain"/>
    <property type="match status" value="2"/>
</dbReference>
<dbReference type="InterPro" id="IPR051675">
    <property type="entry name" value="Endo/Exo/Phosphatase_dom_1"/>
</dbReference>
<dbReference type="GO" id="GO:0015627">
    <property type="term" value="C:type II protein secretion system complex"/>
    <property type="evidence" value="ECO:0007669"/>
    <property type="project" value="TreeGrafter"/>
</dbReference>
<dbReference type="PANTHER" id="PTHR21180">
    <property type="entry name" value="ENDONUCLEASE/EXONUCLEASE/PHOSPHATASE FAMILY DOMAIN-CONTAINING PROTEIN 1"/>
    <property type="match status" value="1"/>
</dbReference>
<reference evidence="1" key="1">
    <citation type="journal article" date="2021" name="PeerJ">
        <title>Extensive microbial diversity within the chicken gut microbiome revealed by metagenomics and culture.</title>
        <authorList>
            <person name="Gilroy R."/>
            <person name="Ravi A."/>
            <person name="Getino M."/>
            <person name="Pursley I."/>
            <person name="Horton D.L."/>
            <person name="Alikhan N.F."/>
            <person name="Baker D."/>
            <person name="Gharbi K."/>
            <person name="Hall N."/>
            <person name="Watson M."/>
            <person name="Adriaenssens E.M."/>
            <person name="Foster-Nyarko E."/>
            <person name="Jarju S."/>
            <person name="Secka A."/>
            <person name="Antonio M."/>
            <person name="Oren A."/>
            <person name="Chaudhuri R.R."/>
            <person name="La Ragione R."/>
            <person name="Hildebrand F."/>
            <person name="Pallen M.J."/>
        </authorList>
    </citation>
    <scope>NUCLEOTIDE SEQUENCE</scope>
    <source>
        <strain evidence="1">ChiHjej12B11-9795</strain>
    </source>
</reference>
<comment type="caution">
    <text evidence="1">The sequence shown here is derived from an EMBL/GenBank/DDBJ whole genome shotgun (WGS) entry which is preliminary data.</text>
</comment>
<dbReference type="SUPFAM" id="SSF47781">
    <property type="entry name" value="RuvA domain 2-like"/>
    <property type="match status" value="3"/>
</dbReference>
<dbReference type="PANTHER" id="PTHR21180:SF32">
    <property type="entry name" value="ENDONUCLEASE_EXONUCLEASE_PHOSPHATASE FAMILY DOMAIN-CONTAINING PROTEIN 1"/>
    <property type="match status" value="1"/>
</dbReference>
<dbReference type="GO" id="GO:0015628">
    <property type="term" value="P:protein secretion by the type II secretion system"/>
    <property type="evidence" value="ECO:0007669"/>
    <property type="project" value="TreeGrafter"/>
</dbReference>
<proteinExistence type="predicted"/>
<name>A0A9D2HUE3_9BACE</name>
<protein>
    <submittedName>
        <fullName evidence="1">Helix-hairpin-helix domain-containing protein</fullName>
    </submittedName>
</protein>
<evidence type="ECO:0000313" key="2">
    <source>
        <dbReference type="Proteomes" id="UP000823862"/>
    </source>
</evidence>
<reference evidence="1" key="2">
    <citation type="submission" date="2021-04" db="EMBL/GenBank/DDBJ databases">
        <authorList>
            <person name="Gilroy R."/>
        </authorList>
    </citation>
    <scope>NUCLEOTIDE SEQUENCE</scope>
    <source>
        <strain evidence="1">ChiHjej12B11-9795</strain>
    </source>
</reference>
<evidence type="ECO:0000313" key="1">
    <source>
        <dbReference type="EMBL" id="HJA84816.1"/>
    </source>
</evidence>
<organism evidence="1 2">
    <name type="scientific">Candidatus Bacteroides avicola</name>
    <dbReference type="NCBI Taxonomy" id="2838468"/>
    <lineage>
        <taxon>Bacteria</taxon>
        <taxon>Pseudomonadati</taxon>
        <taxon>Bacteroidota</taxon>
        <taxon>Bacteroidia</taxon>
        <taxon>Bacteroidales</taxon>
        <taxon>Bacteroidaceae</taxon>
        <taxon>Bacteroides</taxon>
    </lineage>
</organism>
<accession>A0A9D2HUE3</accession>
<dbReference type="Pfam" id="PF12836">
    <property type="entry name" value="HHH_3"/>
    <property type="match status" value="3"/>
</dbReference>
<dbReference type="EMBL" id="DWZI01000004">
    <property type="protein sequence ID" value="HJA84816.1"/>
    <property type="molecule type" value="Genomic_DNA"/>
</dbReference>
<dbReference type="Proteomes" id="UP000823862">
    <property type="component" value="Unassembled WGS sequence"/>
</dbReference>